<feature type="region of interest" description="Disordered" evidence="1">
    <location>
        <begin position="338"/>
        <end position="366"/>
    </location>
</feature>
<feature type="compositionally biased region" description="Polar residues" evidence="1">
    <location>
        <begin position="200"/>
        <end position="227"/>
    </location>
</feature>
<feature type="compositionally biased region" description="Polar residues" evidence="1">
    <location>
        <begin position="400"/>
        <end position="417"/>
    </location>
</feature>
<keyword evidence="3" id="KW-1185">Reference proteome</keyword>
<evidence type="ECO:0000256" key="1">
    <source>
        <dbReference type="SAM" id="MobiDB-lite"/>
    </source>
</evidence>
<dbReference type="EMBL" id="MCGN01000003">
    <property type="protein sequence ID" value="ORY98961.1"/>
    <property type="molecule type" value="Genomic_DNA"/>
</dbReference>
<feature type="compositionally biased region" description="Acidic residues" evidence="1">
    <location>
        <begin position="341"/>
        <end position="358"/>
    </location>
</feature>
<evidence type="ECO:0000313" key="3">
    <source>
        <dbReference type="Proteomes" id="UP000242180"/>
    </source>
</evidence>
<protein>
    <recommendedName>
        <fullName evidence="4">GATA-type domain-containing protein</fullName>
    </recommendedName>
</protein>
<dbReference type="OrthoDB" id="5863171at2759"/>
<comment type="caution">
    <text evidence="2">The sequence shown here is derived from an EMBL/GenBank/DDBJ whole genome shotgun (WGS) entry which is preliminary data.</text>
</comment>
<feature type="compositionally biased region" description="Basic residues" evidence="1">
    <location>
        <begin position="288"/>
        <end position="306"/>
    </location>
</feature>
<dbReference type="Proteomes" id="UP000242180">
    <property type="component" value="Unassembled WGS sequence"/>
</dbReference>
<dbReference type="AlphaFoldDB" id="A0A1X2HIQ6"/>
<feature type="region of interest" description="Disordered" evidence="1">
    <location>
        <begin position="387"/>
        <end position="419"/>
    </location>
</feature>
<sequence>MDTATRNTPYILPHPHQQPNYAHEPERRHEQATNLPSHNANMPNKNVAEKASKDQVLPAPLIVSSSAAMPVPVFPMADYPVFYPYHPMACPPTSVSPDQMTGFAPGASWPAMHSTHPTMQNYPSCDIAYAPVIVHPPIHHTLENATITYDTMAERNLQKDLVKDVFFSPAMVTALQDNDDISSASGSSTSRAASVELSCGSPSDSDSEATCSSQVDEVASSPPNVTPSELLFEEDDQIFDLGLDLEYRDQPEEKEESGCLSFARLQRLQDYNNSRDAFSNTMDFSPFKRSHQYHHPHHHNHHHHRQGLSDPSEEKHWYEDMMDEDEDEDMLFGETHSFMDESSDFDDDEQDDYQDDDAGSCYESSRVARPEPHASWWKNAWPHIGQSAKASPSIDEKPSQAHSGQVQSKSAETNTEEQPQRLVEILPARSTQQPTVYQNLTKSQIDWCRYCGTTEGVNWRPGPWGKRTLCK</sequence>
<gene>
    <name evidence="2" type="ORF">BCR43DRAFT_213175</name>
</gene>
<evidence type="ECO:0000313" key="2">
    <source>
        <dbReference type="EMBL" id="ORY98961.1"/>
    </source>
</evidence>
<feature type="region of interest" description="Disordered" evidence="1">
    <location>
        <begin position="288"/>
        <end position="314"/>
    </location>
</feature>
<name>A0A1X2HIQ6_SYNRA</name>
<evidence type="ECO:0008006" key="4">
    <source>
        <dbReference type="Google" id="ProtNLM"/>
    </source>
</evidence>
<feature type="region of interest" description="Disordered" evidence="1">
    <location>
        <begin position="1"/>
        <end position="44"/>
    </location>
</feature>
<reference evidence="2 3" key="1">
    <citation type="submission" date="2016-07" db="EMBL/GenBank/DDBJ databases">
        <title>Pervasive Adenine N6-methylation of Active Genes in Fungi.</title>
        <authorList>
            <consortium name="DOE Joint Genome Institute"/>
            <person name="Mondo S.J."/>
            <person name="Dannebaum R.O."/>
            <person name="Kuo R.C."/>
            <person name="Labutti K."/>
            <person name="Haridas S."/>
            <person name="Kuo A."/>
            <person name="Salamov A."/>
            <person name="Ahrendt S.R."/>
            <person name="Lipzen A."/>
            <person name="Sullivan W."/>
            <person name="Andreopoulos W.B."/>
            <person name="Clum A."/>
            <person name="Lindquist E."/>
            <person name="Daum C."/>
            <person name="Ramamoorthy G.K."/>
            <person name="Gryganskyi A."/>
            <person name="Culley D."/>
            <person name="Magnuson J.K."/>
            <person name="James T.Y."/>
            <person name="O'Malley M.A."/>
            <person name="Stajich J.E."/>
            <person name="Spatafora J.W."/>
            <person name="Visel A."/>
            <person name="Grigoriev I.V."/>
        </authorList>
    </citation>
    <scope>NUCLEOTIDE SEQUENCE [LARGE SCALE GENOMIC DNA]</scope>
    <source>
        <strain evidence="2 3">NRRL 2496</strain>
    </source>
</reference>
<feature type="region of interest" description="Disordered" evidence="1">
    <location>
        <begin position="195"/>
        <end position="232"/>
    </location>
</feature>
<accession>A0A1X2HIQ6</accession>
<organism evidence="2 3">
    <name type="scientific">Syncephalastrum racemosum</name>
    <name type="common">Filamentous fungus</name>
    <dbReference type="NCBI Taxonomy" id="13706"/>
    <lineage>
        <taxon>Eukaryota</taxon>
        <taxon>Fungi</taxon>
        <taxon>Fungi incertae sedis</taxon>
        <taxon>Mucoromycota</taxon>
        <taxon>Mucoromycotina</taxon>
        <taxon>Mucoromycetes</taxon>
        <taxon>Mucorales</taxon>
        <taxon>Syncephalastraceae</taxon>
        <taxon>Syncephalastrum</taxon>
    </lineage>
</organism>
<dbReference type="STRING" id="13706.A0A1X2HIQ6"/>
<feature type="compositionally biased region" description="Polar residues" evidence="1">
    <location>
        <begin position="32"/>
        <end position="44"/>
    </location>
</feature>
<dbReference type="InParanoid" id="A0A1X2HIQ6"/>
<proteinExistence type="predicted"/>